<reference evidence="1" key="1">
    <citation type="journal article" date="2011" name="Mol. Plant Microbe Interact.">
        <title>Ca. Liberibacter asiaticus carries an excision plasmid prophage and a chromosomally integrated prophage that becomes lytic in plant infections.</title>
        <authorList>
            <person name="Zhang S."/>
            <person name="Flores-Cruz Z."/>
            <person name="Zhou L."/>
            <person name="Kang B.H."/>
            <person name="Fleites L."/>
            <person name="Gooch M.D."/>
            <person name="Wulff N.A."/>
            <person name="Davis M.J."/>
            <person name="Duan Y."/>
            <person name="Gabriel D.W."/>
        </authorList>
    </citation>
    <scope>NUCLEOTIDE SEQUENCE</scope>
    <source>
        <strain evidence="1">UF506</strain>
    </source>
</reference>
<dbReference type="AlphaFoldDB" id="E7DUQ7"/>
<sequence>MGWKHAFGTFADLVTFGLSKGLGG</sequence>
<name>E7DUQ7_LIBAS</name>
<proteinExistence type="predicted"/>
<dbReference type="EMBL" id="HQ377374">
    <property type="protein sequence ID" value="ADV02594.1"/>
    <property type="molecule type" value="Genomic_DNA"/>
</dbReference>
<evidence type="ECO:0000313" key="1">
    <source>
        <dbReference type="EMBL" id="ADV02594.1"/>
    </source>
</evidence>
<protein>
    <submittedName>
        <fullName evidence="1">Uncharacterized protein</fullName>
    </submittedName>
</protein>
<accession>E7DUQ7</accession>
<gene>
    <name evidence="1" type="ORF">SC2_gp055</name>
</gene>
<organism evidence="1">
    <name type="scientific">Liberibacter asiaticus</name>
    <name type="common">Citrus greening disease</name>
    <name type="synonym">Liberobacter asiaticum</name>
    <dbReference type="NCBI Taxonomy" id="34021"/>
    <lineage>
        <taxon>Bacteria</taxon>
        <taxon>Pseudomonadati</taxon>
        <taxon>Pseudomonadota</taxon>
        <taxon>Alphaproteobacteria</taxon>
        <taxon>Hyphomicrobiales</taxon>
        <taxon>Rhizobiaceae</taxon>
        <taxon>Liberibacter</taxon>
    </lineage>
</organism>